<keyword evidence="8" id="KW-1185">Reference proteome</keyword>
<proteinExistence type="predicted"/>
<accession>A0ABX2N3Q9</accession>
<feature type="signal peptide" evidence="6">
    <location>
        <begin position="1"/>
        <end position="33"/>
    </location>
</feature>
<evidence type="ECO:0000256" key="2">
    <source>
        <dbReference type="ARBA" id="ARBA00022452"/>
    </source>
</evidence>
<evidence type="ECO:0000256" key="6">
    <source>
        <dbReference type="SAM" id="SignalP"/>
    </source>
</evidence>
<reference evidence="7 8" key="1">
    <citation type="submission" date="2020-06" db="EMBL/GenBank/DDBJ databases">
        <authorList>
            <person name="Kim S.-J."/>
            <person name="Park S.-J."/>
        </authorList>
    </citation>
    <scope>NUCLEOTIDE SEQUENCE [LARGE SCALE GENOMIC DNA]</scope>
    <source>
        <strain evidence="7 8">SW-151</strain>
    </source>
</reference>
<dbReference type="Gene3D" id="1.20.1600.10">
    <property type="entry name" value="Outer membrane efflux proteins (OEP)"/>
    <property type="match status" value="1"/>
</dbReference>
<evidence type="ECO:0000256" key="4">
    <source>
        <dbReference type="ARBA" id="ARBA00023136"/>
    </source>
</evidence>
<comment type="subcellular location">
    <subcellularLocation>
        <location evidence="1">Cell outer membrane</location>
    </subcellularLocation>
</comment>
<evidence type="ECO:0000256" key="3">
    <source>
        <dbReference type="ARBA" id="ARBA00022692"/>
    </source>
</evidence>
<dbReference type="Proteomes" id="UP000652427">
    <property type="component" value="Unassembled WGS sequence"/>
</dbReference>
<keyword evidence="6" id="KW-0732">Signal</keyword>
<feature type="chain" id="PRO_5046600723" evidence="6">
    <location>
        <begin position="34"/>
        <end position="425"/>
    </location>
</feature>
<dbReference type="PANTHER" id="PTHR30026">
    <property type="entry name" value="OUTER MEMBRANE PROTEIN TOLC"/>
    <property type="match status" value="1"/>
</dbReference>
<dbReference type="EMBL" id="JABWMH010000003">
    <property type="protein sequence ID" value="NVD28319.1"/>
    <property type="molecule type" value="Genomic_DNA"/>
</dbReference>
<dbReference type="SUPFAM" id="SSF56954">
    <property type="entry name" value="Outer membrane efflux proteins (OEP)"/>
    <property type="match status" value="1"/>
</dbReference>
<evidence type="ECO:0000256" key="1">
    <source>
        <dbReference type="ARBA" id="ARBA00004442"/>
    </source>
</evidence>
<dbReference type="InterPro" id="IPR051906">
    <property type="entry name" value="TolC-like"/>
</dbReference>
<keyword evidence="5" id="KW-0998">Cell outer membrane</keyword>
<keyword evidence="4" id="KW-0472">Membrane</keyword>
<evidence type="ECO:0000313" key="7">
    <source>
        <dbReference type="EMBL" id="NVD28319.1"/>
    </source>
</evidence>
<dbReference type="PANTHER" id="PTHR30026:SF20">
    <property type="entry name" value="OUTER MEMBRANE PROTEIN TOLC"/>
    <property type="match status" value="1"/>
</dbReference>
<evidence type="ECO:0000313" key="8">
    <source>
        <dbReference type="Proteomes" id="UP000652427"/>
    </source>
</evidence>
<keyword evidence="3" id="KW-0812">Transmembrane</keyword>
<gene>
    <name evidence="7" type="ORF">HUO14_10435</name>
</gene>
<organism evidence="7 8">
    <name type="scientific">Parasphingorhabdus flavimaris</name>
    <dbReference type="NCBI Taxonomy" id="266812"/>
    <lineage>
        <taxon>Bacteria</taxon>
        <taxon>Pseudomonadati</taxon>
        <taxon>Pseudomonadota</taxon>
        <taxon>Alphaproteobacteria</taxon>
        <taxon>Sphingomonadales</taxon>
        <taxon>Sphingomonadaceae</taxon>
        <taxon>Parasphingorhabdus</taxon>
    </lineage>
</organism>
<name>A0ABX2N3Q9_9SPHN</name>
<comment type="caution">
    <text evidence="7">The sequence shown here is derived from an EMBL/GenBank/DDBJ whole genome shotgun (WGS) entry which is preliminary data.</text>
</comment>
<evidence type="ECO:0000256" key="5">
    <source>
        <dbReference type="ARBA" id="ARBA00023237"/>
    </source>
</evidence>
<protein>
    <submittedName>
        <fullName evidence="7">TolC family protein</fullName>
    </submittedName>
</protein>
<keyword evidence="2" id="KW-1134">Transmembrane beta strand</keyword>
<sequence>MKYRPKTRQARSRRPLLALPALALYVPVFSLQAEPLTFAEAVELAETATPAIEARSLVVEAAQSAAIAADQLPDPKLSVDIMDRRIAGPFEISPRPGRDGFPRQRIGISQDIPNGAKRRARAGQAMADITVARANKETLVQDVQLYSALSWIDLYYAQRRLQILEVLQQSLNEVSATVGARLESGTTRPAQAFEPERLIAKLADRRSLRAADIEKARAMLARWTGVESPETEGTLPEFTIDRDALVSTIKELPILDIQDAKVERADADVELARANKRPDFSVNASYVHRRPEYGEYVSVGVTIDLPLFAKKRQNPIIDARILEASAARLEANDLERQLHAELSSDLAANRSYRENWERSKNTLLPLAKKQAELERVSYGAGRVDLDTALNAAVTFAEAEIDLLDREATLVRDTVRIKYTYERNQP</sequence>